<reference evidence="4" key="2">
    <citation type="journal article" date="2023" name="Commun. Biol.">
        <title>Intrasexual cuticular hydrocarbon dimorphism in a wasp sheds light on hydrocarbon biosynthesis genes in Hymenoptera.</title>
        <authorList>
            <person name="Moris V.C."/>
            <person name="Podsiadlowski L."/>
            <person name="Martin S."/>
            <person name="Oeyen J.P."/>
            <person name="Donath A."/>
            <person name="Petersen M."/>
            <person name="Wilbrandt J."/>
            <person name="Misof B."/>
            <person name="Liedtke D."/>
            <person name="Thamm M."/>
            <person name="Scheiner R."/>
            <person name="Schmitt T."/>
            <person name="Niehuis O."/>
        </authorList>
    </citation>
    <scope>NUCLEOTIDE SEQUENCE</scope>
    <source>
        <strain evidence="4">GBR_01_08_01A</strain>
    </source>
</reference>
<feature type="transmembrane region" description="Helical" evidence="2">
    <location>
        <begin position="68"/>
        <end position="86"/>
    </location>
</feature>
<comment type="caution">
    <text evidence="4">The sequence shown here is derived from an EMBL/GenBank/DDBJ whole genome shotgun (WGS) entry which is preliminary data.</text>
</comment>
<dbReference type="Gene3D" id="3.40.630.30">
    <property type="match status" value="1"/>
</dbReference>
<keyword evidence="5" id="KW-1185">Reference proteome</keyword>
<dbReference type="InterPro" id="IPR016181">
    <property type="entry name" value="Acyl_CoA_acyltransferase"/>
</dbReference>
<gene>
    <name evidence="4" type="ORF">KPH14_005628</name>
</gene>
<evidence type="ECO:0000256" key="1">
    <source>
        <dbReference type="ARBA" id="ARBA00022679"/>
    </source>
</evidence>
<evidence type="ECO:0000259" key="3">
    <source>
        <dbReference type="PROSITE" id="PS51186"/>
    </source>
</evidence>
<keyword evidence="2" id="KW-0472">Membrane</keyword>
<dbReference type="Pfam" id="PF00583">
    <property type="entry name" value="Acetyltransf_1"/>
    <property type="match status" value="1"/>
</dbReference>
<dbReference type="AlphaFoldDB" id="A0AAD9RAP4"/>
<evidence type="ECO:0000256" key="2">
    <source>
        <dbReference type="SAM" id="Phobius"/>
    </source>
</evidence>
<evidence type="ECO:0000313" key="4">
    <source>
        <dbReference type="EMBL" id="KAK2576262.1"/>
    </source>
</evidence>
<accession>A0AAD9RAP4</accession>
<dbReference type="PROSITE" id="PS51186">
    <property type="entry name" value="GNAT"/>
    <property type="match status" value="1"/>
</dbReference>
<dbReference type="PANTHER" id="PTHR13947:SF37">
    <property type="entry name" value="LD18367P"/>
    <property type="match status" value="1"/>
</dbReference>
<feature type="domain" description="N-acetyltransferase" evidence="3">
    <location>
        <begin position="98"/>
        <end position="251"/>
    </location>
</feature>
<dbReference type="InterPro" id="IPR050769">
    <property type="entry name" value="NAT_camello-type"/>
</dbReference>
<keyword evidence="2" id="KW-1133">Transmembrane helix</keyword>
<evidence type="ECO:0000313" key="5">
    <source>
        <dbReference type="Proteomes" id="UP001258017"/>
    </source>
</evidence>
<dbReference type="Proteomes" id="UP001258017">
    <property type="component" value="Unassembled WGS sequence"/>
</dbReference>
<dbReference type="InterPro" id="IPR000182">
    <property type="entry name" value="GNAT_dom"/>
</dbReference>
<sequence length="274" mass="31338">MDMAHIIVIRCYKPGDELYCKEILKNSVMSSMNATFLGILFKEIFFQVVILLSAIMFIFFGLPLTVCSLVIPAVAILVYIGTYLEFLTKAMEVDKEVFNIPRVYMSNAFSCFWVAEAFEPYLMNFNPKDVQYKIMTEQQFCDSNIDVSSHTKKIVGTVALSKSHRLDKGAWIKRLCVHEQYRRKGIASSLLNVSIQFAIDQGYSCANVVASEYTQGGRELCLKKGFELQQMYHKSILGSLITILIYELTYQIKPDSDNYAPMIDIRLSNHLLNY</sequence>
<feature type="transmembrane region" description="Helical" evidence="2">
    <location>
        <begin position="39"/>
        <end position="62"/>
    </location>
</feature>
<dbReference type="EMBL" id="JAIFRP010004406">
    <property type="protein sequence ID" value="KAK2576262.1"/>
    <property type="molecule type" value="Genomic_DNA"/>
</dbReference>
<dbReference type="CDD" id="cd04301">
    <property type="entry name" value="NAT_SF"/>
    <property type="match status" value="1"/>
</dbReference>
<organism evidence="4 5">
    <name type="scientific">Odynerus spinipes</name>
    <dbReference type="NCBI Taxonomy" id="1348599"/>
    <lineage>
        <taxon>Eukaryota</taxon>
        <taxon>Metazoa</taxon>
        <taxon>Ecdysozoa</taxon>
        <taxon>Arthropoda</taxon>
        <taxon>Hexapoda</taxon>
        <taxon>Insecta</taxon>
        <taxon>Pterygota</taxon>
        <taxon>Neoptera</taxon>
        <taxon>Endopterygota</taxon>
        <taxon>Hymenoptera</taxon>
        <taxon>Apocrita</taxon>
        <taxon>Aculeata</taxon>
        <taxon>Vespoidea</taxon>
        <taxon>Vespidae</taxon>
        <taxon>Eumeninae</taxon>
        <taxon>Odynerus</taxon>
    </lineage>
</organism>
<name>A0AAD9RAP4_9HYME</name>
<dbReference type="PANTHER" id="PTHR13947">
    <property type="entry name" value="GNAT FAMILY N-ACETYLTRANSFERASE"/>
    <property type="match status" value="1"/>
</dbReference>
<dbReference type="GO" id="GO:0008080">
    <property type="term" value="F:N-acetyltransferase activity"/>
    <property type="evidence" value="ECO:0007669"/>
    <property type="project" value="InterPro"/>
</dbReference>
<reference evidence="4" key="1">
    <citation type="submission" date="2021-08" db="EMBL/GenBank/DDBJ databases">
        <authorList>
            <person name="Misof B."/>
            <person name="Oliver O."/>
            <person name="Podsiadlowski L."/>
            <person name="Donath A."/>
            <person name="Peters R."/>
            <person name="Mayer C."/>
            <person name="Rust J."/>
            <person name="Gunkel S."/>
            <person name="Lesny P."/>
            <person name="Martin S."/>
            <person name="Oeyen J.P."/>
            <person name="Petersen M."/>
            <person name="Panagiotis P."/>
            <person name="Wilbrandt J."/>
            <person name="Tanja T."/>
        </authorList>
    </citation>
    <scope>NUCLEOTIDE SEQUENCE</scope>
    <source>
        <strain evidence="4">GBR_01_08_01A</strain>
        <tissue evidence="4">Thorax + abdomen</tissue>
    </source>
</reference>
<proteinExistence type="predicted"/>
<keyword evidence="2" id="KW-0812">Transmembrane</keyword>
<keyword evidence="1" id="KW-0808">Transferase</keyword>
<protein>
    <recommendedName>
        <fullName evidence="3">N-acetyltransferase domain-containing protein</fullName>
    </recommendedName>
</protein>
<dbReference type="SUPFAM" id="SSF55729">
    <property type="entry name" value="Acyl-CoA N-acyltransferases (Nat)"/>
    <property type="match status" value="1"/>
</dbReference>